<dbReference type="InterPro" id="IPR037143">
    <property type="entry name" value="4-PPantetheinyl_Trfase_dom_sf"/>
</dbReference>
<keyword evidence="1" id="KW-0808">Transferase</keyword>
<dbReference type="GO" id="GO:0000287">
    <property type="term" value="F:magnesium ion binding"/>
    <property type="evidence" value="ECO:0007669"/>
    <property type="project" value="InterPro"/>
</dbReference>
<dbReference type="GO" id="GO:0003677">
    <property type="term" value="F:DNA binding"/>
    <property type="evidence" value="ECO:0007669"/>
    <property type="project" value="UniProtKB-KW"/>
</dbReference>
<dbReference type="InterPro" id="IPR004568">
    <property type="entry name" value="Ppantetheine-prot_Trfase_dom"/>
</dbReference>
<evidence type="ECO:0000259" key="4">
    <source>
        <dbReference type="Pfam" id="PF01648"/>
    </source>
</evidence>
<dbReference type="AlphaFoldDB" id="A0A8J3LPB9"/>
<name>A0A8J3LPB9_9ACTN</name>
<dbReference type="InterPro" id="IPR008278">
    <property type="entry name" value="4-PPantetheinyl_Trfase_dom"/>
</dbReference>
<keyword evidence="6" id="KW-1185">Reference proteome</keyword>
<reference evidence="5" key="1">
    <citation type="submission" date="2021-01" db="EMBL/GenBank/DDBJ databases">
        <title>Whole genome shotgun sequence of Catellatospora methionotrophica NBRC 14553.</title>
        <authorList>
            <person name="Komaki H."/>
            <person name="Tamura T."/>
        </authorList>
    </citation>
    <scope>NUCLEOTIDE SEQUENCE</scope>
    <source>
        <strain evidence="5">NBRC 14553</strain>
    </source>
</reference>
<feature type="domain" description="4'-phosphopantetheinyl transferase" evidence="4">
    <location>
        <begin position="14"/>
        <end position="93"/>
    </location>
</feature>
<keyword evidence="5" id="KW-0238">DNA-binding</keyword>
<keyword evidence="2" id="KW-0479">Metal-binding</keyword>
<protein>
    <submittedName>
        <fullName evidence="5">DNA-binding protein</fullName>
    </submittedName>
</protein>
<dbReference type="GO" id="GO:0008897">
    <property type="term" value="F:holo-[acyl-carrier-protein] synthase activity"/>
    <property type="evidence" value="ECO:0007669"/>
    <property type="project" value="InterPro"/>
</dbReference>
<dbReference type="NCBIfam" id="TIGR00556">
    <property type="entry name" value="pantethn_trn"/>
    <property type="match status" value="1"/>
</dbReference>
<dbReference type="Proteomes" id="UP000660339">
    <property type="component" value="Unassembled WGS sequence"/>
</dbReference>
<evidence type="ECO:0000256" key="2">
    <source>
        <dbReference type="ARBA" id="ARBA00022723"/>
    </source>
</evidence>
<dbReference type="Pfam" id="PF01648">
    <property type="entry name" value="ACPS"/>
    <property type="match status" value="1"/>
</dbReference>
<accession>A0A8J3LPB9</accession>
<evidence type="ECO:0000256" key="3">
    <source>
        <dbReference type="ARBA" id="ARBA00022842"/>
    </source>
</evidence>
<comment type="caution">
    <text evidence="5">The sequence shown here is derived from an EMBL/GenBank/DDBJ whole genome shotgun (WGS) entry which is preliminary data.</text>
</comment>
<evidence type="ECO:0000256" key="1">
    <source>
        <dbReference type="ARBA" id="ARBA00022679"/>
    </source>
</evidence>
<sequence>MLLRERFHRLAQHPRYRALLFTEDELGQAPAGASPQRVEEYLAGRFAAKEAVAKVLGTGFLRGIVWHDIEVLRDRLGGPSVTLRKGARRAAEENRLSDISVSITHQGPVVVSVAAGLSS</sequence>
<evidence type="ECO:0000313" key="5">
    <source>
        <dbReference type="EMBL" id="GIG18981.1"/>
    </source>
</evidence>
<dbReference type="SUPFAM" id="SSF56214">
    <property type="entry name" value="4'-phosphopantetheinyl transferase"/>
    <property type="match status" value="1"/>
</dbReference>
<proteinExistence type="predicted"/>
<evidence type="ECO:0000313" key="6">
    <source>
        <dbReference type="Proteomes" id="UP000660339"/>
    </source>
</evidence>
<dbReference type="GO" id="GO:0006633">
    <property type="term" value="P:fatty acid biosynthetic process"/>
    <property type="evidence" value="ECO:0007669"/>
    <property type="project" value="InterPro"/>
</dbReference>
<dbReference type="Gene3D" id="3.90.470.20">
    <property type="entry name" value="4'-phosphopantetheinyl transferase domain"/>
    <property type="match status" value="1"/>
</dbReference>
<gene>
    <name evidence="5" type="primary">acpS_2</name>
    <name evidence="5" type="ORF">Cme02nite_73130</name>
</gene>
<dbReference type="EMBL" id="BONJ01000046">
    <property type="protein sequence ID" value="GIG18981.1"/>
    <property type="molecule type" value="Genomic_DNA"/>
</dbReference>
<organism evidence="5 6">
    <name type="scientific">Catellatospora methionotrophica</name>
    <dbReference type="NCBI Taxonomy" id="121620"/>
    <lineage>
        <taxon>Bacteria</taxon>
        <taxon>Bacillati</taxon>
        <taxon>Actinomycetota</taxon>
        <taxon>Actinomycetes</taxon>
        <taxon>Micromonosporales</taxon>
        <taxon>Micromonosporaceae</taxon>
        <taxon>Catellatospora</taxon>
    </lineage>
</organism>
<keyword evidence="3" id="KW-0460">Magnesium</keyword>